<dbReference type="InParanoid" id="T1FY02"/>
<sequence>MDAKVDKERSMLEILYAQIISDMKSGFPLWEDFLSKGSKLQIALKTTLTCLNTFLDSFQKVADMASGTRGSTKEIGSALTRLCLRQRSVESKTKQLTNSLMEALINPMSEKLEEWKRQLSCMEREHGKESKRVHQELKKSLTEAQKDVKKIKKSL</sequence>
<reference evidence="3 5" key="2">
    <citation type="journal article" date="2013" name="Nature">
        <title>Insights into bilaterian evolution from three spiralian genomes.</title>
        <authorList>
            <person name="Simakov O."/>
            <person name="Marletaz F."/>
            <person name="Cho S.J."/>
            <person name="Edsinger-Gonzales E."/>
            <person name="Havlak P."/>
            <person name="Hellsten U."/>
            <person name="Kuo D.H."/>
            <person name="Larsson T."/>
            <person name="Lv J."/>
            <person name="Arendt D."/>
            <person name="Savage R."/>
            <person name="Osoegawa K."/>
            <person name="de Jong P."/>
            <person name="Grimwood J."/>
            <person name="Chapman J.A."/>
            <person name="Shapiro H."/>
            <person name="Aerts A."/>
            <person name="Otillar R.P."/>
            <person name="Terry A.Y."/>
            <person name="Boore J.L."/>
            <person name="Grigoriev I.V."/>
            <person name="Lindberg D.R."/>
            <person name="Seaver E.C."/>
            <person name="Weisblat D.A."/>
            <person name="Putnam N.H."/>
            <person name="Rokhsar D.S."/>
        </authorList>
    </citation>
    <scope>NUCLEOTIDE SEQUENCE</scope>
</reference>
<feature type="domain" description="IMD" evidence="2">
    <location>
        <begin position="1"/>
        <end position="155"/>
    </location>
</feature>
<dbReference type="EMBL" id="AMQM01000597">
    <property type="status" value="NOT_ANNOTATED_CDS"/>
    <property type="molecule type" value="Genomic_DNA"/>
</dbReference>
<reference evidence="4" key="3">
    <citation type="submission" date="2015-06" db="UniProtKB">
        <authorList>
            <consortium name="EnsemblMetazoa"/>
        </authorList>
    </citation>
    <scope>IDENTIFICATION</scope>
</reference>
<dbReference type="InterPro" id="IPR027267">
    <property type="entry name" value="AH/BAR_dom_sf"/>
</dbReference>
<dbReference type="KEGG" id="hro:HELRODRAFT_64851"/>
<dbReference type="HOGENOM" id="CLU_161729_0_0_1"/>
<dbReference type="STRING" id="6412.T1FY02"/>
<evidence type="ECO:0000259" key="2">
    <source>
        <dbReference type="PROSITE" id="PS51338"/>
    </source>
</evidence>
<organism evidence="4 5">
    <name type="scientific">Helobdella robusta</name>
    <name type="common">Californian leech</name>
    <dbReference type="NCBI Taxonomy" id="6412"/>
    <lineage>
        <taxon>Eukaryota</taxon>
        <taxon>Metazoa</taxon>
        <taxon>Spiralia</taxon>
        <taxon>Lophotrochozoa</taxon>
        <taxon>Annelida</taxon>
        <taxon>Clitellata</taxon>
        <taxon>Hirudinea</taxon>
        <taxon>Rhynchobdellida</taxon>
        <taxon>Glossiphoniidae</taxon>
        <taxon>Helobdella</taxon>
    </lineage>
</organism>
<dbReference type="OrthoDB" id="10061327at2759"/>
<dbReference type="InterPro" id="IPR013606">
    <property type="entry name" value="I-BAR_dom"/>
</dbReference>
<protein>
    <recommendedName>
        <fullName evidence="2">IMD domain-containing protein</fullName>
    </recommendedName>
</protein>
<dbReference type="EMBL" id="KB096324">
    <property type="protein sequence ID" value="ESO06274.1"/>
    <property type="molecule type" value="Genomic_DNA"/>
</dbReference>
<dbReference type="Proteomes" id="UP000015101">
    <property type="component" value="Unassembled WGS sequence"/>
</dbReference>
<feature type="region of interest" description="Disordered" evidence="1">
    <location>
        <begin position="123"/>
        <end position="155"/>
    </location>
</feature>
<proteinExistence type="predicted"/>
<dbReference type="eggNOG" id="ENOG502QRG4">
    <property type="taxonomic scope" value="Eukaryota"/>
</dbReference>
<dbReference type="Gene3D" id="1.20.1270.60">
    <property type="entry name" value="Arfaptin homology (AH) domain/BAR domain"/>
    <property type="match status" value="1"/>
</dbReference>
<dbReference type="AlphaFoldDB" id="T1FY02"/>
<dbReference type="GO" id="GO:0007009">
    <property type="term" value="P:plasma membrane organization"/>
    <property type="evidence" value="ECO:0007669"/>
    <property type="project" value="InterPro"/>
</dbReference>
<dbReference type="PROSITE" id="PS51338">
    <property type="entry name" value="IMD"/>
    <property type="match status" value="1"/>
</dbReference>
<evidence type="ECO:0000256" key="1">
    <source>
        <dbReference type="SAM" id="MobiDB-lite"/>
    </source>
</evidence>
<dbReference type="Pfam" id="PF08397">
    <property type="entry name" value="IMD"/>
    <property type="match status" value="1"/>
</dbReference>
<dbReference type="EnsemblMetazoa" id="HelroT64851">
    <property type="protein sequence ID" value="HelroP64851"/>
    <property type="gene ID" value="HelroG64851"/>
</dbReference>
<accession>T1FY02</accession>
<dbReference type="CTD" id="20213700"/>
<dbReference type="GeneID" id="20213700"/>
<feature type="compositionally biased region" description="Basic and acidic residues" evidence="1">
    <location>
        <begin position="123"/>
        <end position="148"/>
    </location>
</feature>
<name>T1FY02_HELRO</name>
<evidence type="ECO:0000313" key="4">
    <source>
        <dbReference type="EnsemblMetazoa" id="HelroP64851"/>
    </source>
</evidence>
<dbReference type="PANTHER" id="PTHR15708">
    <property type="entry name" value="ACTIN BUNDLING/MISSING IN METASTASIS-RELATED"/>
    <property type="match status" value="1"/>
</dbReference>
<dbReference type="RefSeq" id="XP_009015642.1">
    <property type="nucleotide sequence ID" value="XM_009017394.1"/>
</dbReference>
<evidence type="ECO:0000313" key="5">
    <source>
        <dbReference type="Proteomes" id="UP000015101"/>
    </source>
</evidence>
<reference evidence="5" key="1">
    <citation type="submission" date="2012-12" db="EMBL/GenBank/DDBJ databases">
        <authorList>
            <person name="Hellsten U."/>
            <person name="Grimwood J."/>
            <person name="Chapman J.A."/>
            <person name="Shapiro H."/>
            <person name="Aerts A."/>
            <person name="Otillar R.P."/>
            <person name="Terry A.Y."/>
            <person name="Boore J.L."/>
            <person name="Simakov O."/>
            <person name="Marletaz F."/>
            <person name="Cho S.-J."/>
            <person name="Edsinger-Gonzales E."/>
            <person name="Havlak P."/>
            <person name="Kuo D.-H."/>
            <person name="Larsson T."/>
            <person name="Lv J."/>
            <person name="Arendt D."/>
            <person name="Savage R."/>
            <person name="Osoegawa K."/>
            <person name="de Jong P."/>
            <person name="Lindberg D.R."/>
            <person name="Seaver E.C."/>
            <person name="Weisblat D.A."/>
            <person name="Putnam N.H."/>
            <person name="Grigoriev I.V."/>
            <person name="Rokhsar D.S."/>
        </authorList>
    </citation>
    <scope>NUCLEOTIDE SEQUENCE</scope>
</reference>
<dbReference type="OMA" id="LMESLIM"/>
<dbReference type="GO" id="GO:0003779">
    <property type="term" value="F:actin binding"/>
    <property type="evidence" value="ECO:0007669"/>
    <property type="project" value="InterPro"/>
</dbReference>
<dbReference type="PANTHER" id="PTHR15708:SF4">
    <property type="entry name" value="FI21477P1-RELATED"/>
    <property type="match status" value="1"/>
</dbReference>
<dbReference type="InterPro" id="IPR030127">
    <property type="entry name" value="MTSS1/MTSS2"/>
</dbReference>
<dbReference type="SUPFAM" id="SSF103657">
    <property type="entry name" value="BAR/IMD domain-like"/>
    <property type="match status" value="1"/>
</dbReference>
<keyword evidence="5" id="KW-1185">Reference proteome</keyword>
<gene>
    <name evidence="4" type="primary">20213700</name>
    <name evidence="3" type="ORF">HELRODRAFT_64851</name>
</gene>
<evidence type="ECO:0000313" key="3">
    <source>
        <dbReference type="EMBL" id="ESO06274.1"/>
    </source>
</evidence>